<keyword evidence="4" id="KW-0342">GTP-binding</keyword>
<dbReference type="EMBL" id="AOPZ01000248">
    <property type="protein sequence ID" value="EPH42187.1"/>
    <property type="molecule type" value="Genomic_DNA"/>
</dbReference>
<evidence type="ECO:0000256" key="4">
    <source>
        <dbReference type="ARBA" id="ARBA00023134"/>
    </source>
</evidence>
<evidence type="ECO:0000256" key="2">
    <source>
        <dbReference type="ARBA" id="ARBA00022741"/>
    </source>
</evidence>
<name>S4AL66_9ACTN</name>
<protein>
    <recommendedName>
        <fullName evidence="6">Dynamin N-terminal domain-containing protein</fullName>
    </recommendedName>
</protein>
<organism evidence="7 8">
    <name type="scientific">Streptomyces aurantiacus JA 4570</name>
    <dbReference type="NCBI Taxonomy" id="1286094"/>
    <lineage>
        <taxon>Bacteria</taxon>
        <taxon>Bacillati</taxon>
        <taxon>Actinomycetota</taxon>
        <taxon>Actinomycetes</taxon>
        <taxon>Kitasatosporales</taxon>
        <taxon>Streptomycetaceae</taxon>
        <taxon>Streptomyces</taxon>
        <taxon>Streptomyces aurantiacus group</taxon>
    </lineage>
</organism>
<evidence type="ECO:0000256" key="5">
    <source>
        <dbReference type="ARBA" id="ARBA00023136"/>
    </source>
</evidence>
<dbReference type="PANTHER" id="PTHR10465:SF0">
    <property type="entry name" value="SARCALUMENIN"/>
    <property type="match status" value="1"/>
</dbReference>
<dbReference type="PANTHER" id="PTHR10465">
    <property type="entry name" value="TRANSMEMBRANE GTPASE FZO1"/>
    <property type="match status" value="1"/>
</dbReference>
<dbReference type="GO" id="GO:0003924">
    <property type="term" value="F:GTPase activity"/>
    <property type="evidence" value="ECO:0007669"/>
    <property type="project" value="InterPro"/>
</dbReference>
<reference evidence="7 8" key="1">
    <citation type="submission" date="2013-02" db="EMBL/GenBank/DDBJ databases">
        <title>Draft Genome Sequence of Streptomyces aurantiacus, Which Produces Setomimycin.</title>
        <authorList>
            <person name="Gruening B.A."/>
            <person name="Praeg A."/>
            <person name="Erxleben A."/>
            <person name="Guenther S."/>
            <person name="Mueller M."/>
        </authorList>
    </citation>
    <scope>NUCLEOTIDE SEQUENCE [LARGE SCALE GENOMIC DNA]</scope>
    <source>
        <strain evidence="7 8">JA 4570</strain>
    </source>
</reference>
<comment type="caution">
    <text evidence="7">The sequence shown here is derived from an EMBL/GenBank/DDBJ whole genome shotgun (WGS) entry which is preliminary data.</text>
</comment>
<dbReference type="PATRIC" id="fig|1286094.4.peg.4705"/>
<dbReference type="AlphaFoldDB" id="S4AL66"/>
<dbReference type="GO" id="GO:0005525">
    <property type="term" value="F:GTP binding"/>
    <property type="evidence" value="ECO:0007669"/>
    <property type="project" value="UniProtKB-KW"/>
</dbReference>
<evidence type="ECO:0000259" key="6">
    <source>
        <dbReference type="Pfam" id="PF00350"/>
    </source>
</evidence>
<dbReference type="Proteomes" id="UP000014629">
    <property type="component" value="Unassembled WGS sequence"/>
</dbReference>
<gene>
    <name evidence="7" type="ORF">STRAU_4757</name>
</gene>
<dbReference type="Gene3D" id="3.40.50.300">
    <property type="entry name" value="P-loop containing nucleotide triphosphate hydrolases"/>
    <property type="match status" value="1"/>
</dbReference>
<dbReference type="GO" id="GO:0016020">
    <property type="term" value="C:membrane"/>
    <property type="evidence" value="ECO:0007669"/>
    <property type="project" value="UniProtKB-SubCell"/>
</dbReference>
<feature type="domain" description="Dynamin N-terminal" evidence="6">
    <location>
        <begin position="50"/>
        <end position="218"/>
    </location>
</feature>
<keyword evidence="5" id="KW-0472">Membrane</keyword>
<keyword evidence="3" id="KW-0378">Hydrolase</keyword>
<dbReference type="InterPro" id="IPR027094">
    <property type="entry name" value="Mitofusin_fam"/>
</dbReference>
<dbReference type="InterPro" id="IPR045063">
    <property type="entry name" value="Dynamin_N"/>
</dbReference>
<keyword evidence="2" id="KW-0547">Nucleotide-binding</keyword>
<keyword evidence="8" id="KW-1185">Reference proteome</keyword>
<evidence type="ECO:0000256" key="1">
    <source>
        <dbReference type="ARBA" id="ARBA00004370"/>
    </source>
</evidence>
<proteinExistence type="predicted"/>
<evidence type="ECO:0000313" key="8">
    <source>
        <dbReference type="Proteomes" id="UP000014629"/>
    </source>
</evidence>
<evidence type="ECO:0000256" key="3">
    <source>
        <dbReference type="ARBA" id="ARBA00022801"/>
    </source>
</evidence>
<sequence>MSFASFGEERENLTQATLKVQAVAAALGSGHRVRDLQAVHDRLISDRFRVLFVGNFDAGKSTLINAMLGDEVLPARFLPTTGIVTVVRYGSERRAFFCPPHNSEGPTPPPVRVPISEFEKHLTIAEDGAGPSLYSRAEIEWPADILRNGVEIIDSPGLDDPLKDGAVRMESTIRQVAGADIVVYVSACGGAMGRGDMNFIHTYLHPLGHQELHIVLTKIDTVPPSQRDRFVNAATRNLTSFAPAERIFFVNALGGLEARMSSNDEQLVQSSLPALERSIEEHLGDRRGTVKLLAPATGIKYVIGEMSEVVRKRENNLALHASEVRQNCARVNEILPLLERQCDRIDELVGYYLREIEPEVEEIAKKFMRDAAEQCQGWVGDMPEGDSLRLQDAIRMRERLEAAARRTAGHLESRFQHAFTKWQEDELNHLLRNRVARMEEKVKSDLREFLDVVHRAEQALAGDHAVESSPTVHDSSALDQVLDDLIAPLPGANPEVAGASGVSQLLSQLWWTISAGLVLLLLRSVAVTVVARVLTQFWKRPDSAVTYAVVSEFSRQLGQEEPNWGVAIRKTVASGLGDLQAAINSALTSKVLHIGEQSQALLADIESNTAGQRLAGLANDLEQAAVEVEATLQRLHRA</sequence>
<dbReference type="SUPFAM" id="SSF52540">
    <property type="entry name" value="P-loop containing nucleoside triphosphate hydrolases"/>
    <property type="match status" value="1"/>
</dbReference>
<dbReference type="Pfam" id="PF00350">
    <property type="entry name" value="Dynamin_N"/>
    <property type="match status" value="1"/>
</dbReference>
<evidence type="ECO:0000313" key="7">
    <source>
        <dbReference type="EMBL" id="EPH42187.1"/>
    </source>
</evidence>
<dbReference type="GO" id="GO:0008053">
    <property type="term" value="P:mitochondrial fusion"/>
    <property type="evidence" value="ECO:0007669"/>
    <property type="project" value="TreeGrafter"/>
</dbReference>
<accession>S4AL66</accession>
<dbReference type="InterPro" id="IPR027417">
    <property type="entry name" value="P-loop_NTPase"/>
</dbReference>
<comment type="subcellular location">
    <subcellularLocation>
        <location evidence="1">Membrane</location>
    </subcellularLocation>
</comment>